<dbReference type="Gene3D" id="3.40.630.30">
    <property type="match status" value="1"/>
</dbReference>
<dbReference type="Pfam" id="PF08445">
    <property type="entry name" value="FR47"/>
    <property type="match status" value="1"/>
</dbReference>
<dbReference type="EMBL" id="BAABLM010000001">
    <property type="protein sequence ID" value="GAA4668545.1"/>
    <property type="molecule type" value="Genomic_DNA"/>
</dbReference>
<proteinExistence type="predicted"/>
<dbReference type="CDD" id="cd04301">
    <property type="entry name" value="NAT_SF"/>
    <property type="match status" value="1"/>
</dbReference>
<accession>A0ABP8VQ08</accession>
<feature type="domain" description="N-acetyltransferase" evidence="1">
    <location>
        <begin position="109"/>
        <end position="241"/>
    </location>
</feature>
<dbReference type="InterPro" id="IPR013653">
    <property type="entry name" value="GCN5-like_dom"/>
</dbReference>
<sequence>MTTSLQPDRLDPHPLDDAIGAALAGRHASFAFVDGGARRYPADVAPFASVGLTPSAADWEALTRLAPTGTVAMFVEPSFSPGDGWTAVHEIVLTQMTDDDVEVPDAPFAGARDLAEADAPEMLRLTSLTAPGPFEQRTVEFGGYRGVFSDEGRLLAMAGRRLSLGVAGSAGWTEVSAVCTDPEARGRGYARRIMLDVIRGIRADGDRAFLHVAEGNPARGLYESMGFVARTDLKVCVVGRA</sequence>
<dbReference type="InterPro" id="IPR016181">
    <property type="entry name" value="Acyl_CoA_acyltransferase"/>
</dbReference>
<dbReference type="InterPro" id="IPR000182">
    <property type="entry name" value="GNAT_dom"/>
</dbReference>
<name>A0ABP8VQ08_9MICO</name>
<evidence type="ECO:0000313" key="2">
    <source>
        <dbReference type="EMBL" id="GAA4668545.1"/>
    </source>
</evidence>
<comment type="caution">
    <text evidence="2">The sequence shown here is derived from an EMBL/GenBank/DDBJ whole genome shotgun (WGS) entry which is preliminary data.</text>
</comment>
<protein>
    <submittedName>
        <fullName evidence="2">GNAT family N-acetyltransferase</fullName>
    </submittedName>
</protein>
<keyword evidence="3" id="KW-1185">Reference proteome</keyword>
<dbReference type="SUPFAM" id="SSF55729">
    <property type="entry name" value="Acyl-CoA N-acyltransferases (Nat)"/>
    <property type="match status" value="1"/>
</dbReference>
<evidence type="ECO:0000259" key="1">
    <source>
        <dbReference type="PROSITE" id="PS51186"/>
    </source>
</evidence>
<evidence type="ECO:0000313" key="3">
    <source>
        <dbReference type="Proteomes" id="UP001501295"/>
    </source>
</evidence>
<dbReference type="Proteomes" id="UP001501295">
    <property type="component" value="Unassembled WGS sequence"/>
</dbReference>
<dbReference type="RefSeq" id="WP_345373698.1">
    <property type="nucleotide sequence ID" value="NZ_BAABLM010000001.1"/>
</dbReference>
<gene>
    <name evidence="2" type="ORF">GCM10025780_09180</name>
</gene>
<organism evidence="2 3">
    <name type="scientific">Frondihabitans cladoniiphilus</name>
    <dbReference type="NCBI Taxonomy" id="715785"/>
    <lineage>
        <taxon>Bacteria</taxon>
        <taxon>Bacillati</taxon>
        <taxon>Actinomycetota</taxon>
        <taxon>Actinomycetes</taxon>
        <taxon>Micrococcales</taxon>
        <taxon>Microbacteriaceae</taxon>
        <taxon>Frondihabitans</taxon>
    </lineage>
</organism>
<reference evidence="3" key="1">
    <citation type="journal article" date="2019" name="Int. J. Syst. Evol. Microbiol.">
        <title>The Global Catalogue of Microorganisms (GCM) 10K type strain sequencing project: providing services to taxonomists for standard genome sequencing and annotation.</title>
        <authorList>
            <consortium name="The Broad Institute Genomics Platform"/>
            <consortium name="The Broad Institute Genome Sequencing Center for Infectious Disease"/>
            <person name="Wu L."/>
            <person name="Ma J."/>
        </authorList>
    </citation>
    <scope>NUCLEOTIDE SEQUENCE [LARGE SCALE GENOMIC DNA]</scope>
    <source>
        <strain evidence="3">JCM 18956</strain>
    </source>
</reference>
<dbReference type="PROSITE" id="PS51186">
    <property type="entry name" value="GNAT"/>
    <property type="match status" value="1"/>
</dbReference>